<evidence type="ECO:0000256" key="1">
    <source>
        <dbReference type="SAM" id="SignalP"/>
    </source>
</evidence>
<dbReference type="Proteomes" id="UP000245539">
    <property type="component" value="Unassembled WGS sequence"/>
</dbReference>
<keyword evidence="1" id="KW-0732">Signal</keyword>
<organism evidence="2 3">
    <name type="scientific">Leucothrix pacifica</name>
    <dbReference type="NCBI Taxonomy" id="1247513"/>
    <lineage>
        <taxon>Bacteria</taxon>
        <taxon>Pseudomonadati</taxon>
        <taxon>Pseudomonadota</taxon>
        <taxon>Gammaproteobacteria</taxon>
        <taxon>Thiotrichales</taxon>
        <taxon>Thiotrichaceae</taxon>
        <taxon>Leucothrix</taxon>
    </lineage>
</organism>
<dbReference type="EMBL" id="QGKM01000059">
    <property type="protein sequence ID" value="PWQ94067.1"/>
    <property type="molecule type" value="Genomic_DNA"/>
</dbReference>
<reference evidence="2 3" key="1">
    <citation type="submission" date="2018-05" db="EMBL/GenBank/DDBJ databases">
        <title>Leucothrix arctica sp. nov., isolated from Arctic seawater.</title>
        <authorList>
            <person name="Choi A."/>
            <person name="Baek K."/>
        </authorList>
    </citation>
    <scope>NUCLEOTIDE SEQUENCE [LARGE SCALE GENOMIC DNA]</scope>
    <source>
        <strain evidence="2 3">JCM 18388</strain>
    </source>
</reference>
<comment type="caution">
    <text evidence="2">The sequence shown here is derived from an EMBL/GenBank/DDBJ whole genome shotgun (WGS) entry which is preliminary data.</text>
</comment>
<feature type="signal peptide" evidence="1">
    <location>
        <begin position="1"/>
        <end position="28"/>
    </location>
</feature>
<feature type="chain" id="PRO_5016385443" description="Cellulose-binding protein" evidence="1">
    <location>
        <begin position="29"/>
        <end position="533"/>
    </location>
</feature>
<protein>
    <recommendedName>
        <fullName evidence="4">Cellulose-binding protein</fullName>
    </recommendedName>
</protein>
<evidence type="ECO:0008006" key="4">
    <source>
        <dbReference type="Google" id="ProtNLM"/>
    </source>
</evidence>
<evidence type="ECO:0000313" key="3">
    <source>
        <dbReference type="Proteomes" id="UP000245539"/>
    </source>
</evidence>
<evidence type="ECO:0000313" key="2">
    <source>
        <dbReference type="EMBL" id="PWQ94067.1"/>
    </source>
</evidence>
<accession>A0A317C6Y5</accession>
<keyword evidence="3" id="KW-1185">Reference proteome</keyword>
<dbReference type="AlphaFoldDB" id="A0A317C6Y5"/>
<sequence>MKAMANYRTISTFFMAGLALVLSAQLQAKMPLGMNTNEVTPQDASAPFIDLFKMSLPFDESKRLTKGYIEYDENGWPSNLKGGVAGSNVVHWIPAGTIPDGNYTVLYDGEGQITYGDDARAVHSAQGRDVVQVRAGADKWIKITLVIRKSNPQNYIRNIRFLLPGGICANNPFQRVNSAAQCPGNFQSFEKYHQHLLFNPDYLNFMRRFKVIRMMNISGITRNEVASWNALPRMEQATWAGEEGRRGVPLEVMVKLANKLNATPWFNIPQEADDNLIRNYAQYVKKHLRPGIKPYVEYTNEAWNRAFSSAHYTKAMGLKQRLDVDRAQAGHKFYVKRSLEIFRIWQQVYGSHQPFTRVLGGWAANPRLTPILLSYMNAHQHVDAFAIAPYFFVHARNLHQVRSVPDVFKVLKDPKNPYSMDNVYNMLKRQKAETDKYKVKLIAYEGGQHLADMGAKSTKKGANPFLIGANRANPMETFYVEFLNNWKQITGDQLFVAFSAPRPPQWFGSWGIKEHLNQPDSKAPKYRALKRFF</sequence>
<gene>
    <name evidence="2" type="ORF">DKW60_17340</name>
</gene>
<name>A0A317C6Y5_9GAMM</name>
<proteinExistence type="predicted"/>